<dbReference type="GeneID" id="4391602"/>
<sequence>MPAHHEALKSTLENQGPQVPSQGWWCQVGVHCARPRYSREAQG</sequence>
<protein>
    <submittedName>
        <fullName evidence="1">Uncharacterized protein</fullName>
    </submittedName>
</protein>
<evidence type="ECO:0000313" key="2">
    <source>
        <dbReference type="Proteomes" id="UP000001056"/>
    </source>
</evidence>
<dbReference type="EMBL" id="CH408032">
    <property type="protein sequence ID" value="EAQ87995.1"/>
    <property type="molecule type" value="Genomic_DNA"/>
</dbReference>
<accession>Q2H0T2</accession>
<name>Q2H0T2_CHAGB</name>
<reference evidence="2" key="1">
    <citation type="journal article" date="2015" name="Genome Announc.">
        <title>Draft genome sequence of the cellulolytic fungus Chaetomium globosum.</title>
        <authorList>
            <person name="Cuomo C.A."/>
            <person name="Untereiner W.A."/>
            <person name="Ma L.-J."/>
            <person name="Grabherr M."/>
            <person name="Birren B.W."/>
        </authorList>
    </citation>
    <scope>NUCLEOTIDE SEQUENCE [LARGE SCALE GENOMIC DNA]</scope>
    <source>
        <strain evidence="2">ATCC 6205 / CBS 148.51 / DSM 1962 / NBRC 6347 / NRRL 1970</strain>
    </source>
</reference>
<dbReference type="InParanoid" id="Q2H0T2"/>
<dbReference type="VEuPathDB" id="FungiDB:CHGG_04614"/>
<dbReference type="Proteomes" id="UP000001056">
    <property type="component" value="Unassembled WGS sequence"/>
</dbReference>
<keyword evidence="2" id="KW-1185">Reference proteome</keyword>
<dbReference type="RefSeq" id="XP_001223828.1">
    <property type="nucleotide sequence ID" value="XM_001223827.1"/>
</dbReference>
<organism evidence="1 2">
    <name type="scientific">Chaetomium globosum (strain ATCC 6205 / CBS 148.51 / DSM 1962 / NBRC 6347 / NRRL 1970)</name>
    <name type="common">Soil fungus</name>
    <dbReference type="NCBI Taxonomy" id="306901"/>
    <lineage>
        <taxon>Eukaryota</taxon>
        <taxon>Fungi</taxon>
        <taxon>Dikarya</taxon>
        <taxon>Ascomycota</taxon>
        <taxon>Pezizomycotina</taxon>
        <taxon>Sordariomycetes</taxon>
        <taxon>Sordariomycetidae</taxon>
        <taxon>Sordariales</taxon>
        <taxon>Chaetomiaceae</taxon>
        <taxon>Chaetomium</taxon>
    </lineage>
</organism>
<evidence type="ECO:0000313" key="1">
    <source>
        <dbReference type="EMBL" id="EAQ87995.1"/>
    </source>
</evidence>
<proteinExistence type="predicted"/>
<gene>
    <name evidence="1" type="ORF">CHGG_04614</name>
</gene>
<dbReference type="AlphaFoldDB" id="Q2H0T2"/>
<dbReference type="HOGENOM" id="CLU_3242083_0_0_1"/>